<keyword evidence="2" id="KW-1185">Reference proteome</keyword>
<reference evidence="1 2" key="1">
    <citation type="submission" date="2021-06" db="EMBL/GenBank/DDBJ databases">
        <title>Halomicroarcula sp. a new haloarchaeum isolated from saline soil.</title>
        <authorList>
            <person name="Duran-Viseras A."/>
            <person name="Sanchez-Porro C."/>
            <person name="Ventosa A."/>
        </authorList>
    </citation>
    <scope>NUCLEOTIDE SEQUENCE [LARGE SCALE GENOMIC DNA]</scope>
    <source>
        <strain evidence="1 2">F13</strain>
    </source>
</reference>
<dbReference type="Pfam" id="PF24018">
    <property type="entry name" value="DUF7331"/>
    <property type="match status" value="1"/>
</dbReference>
<protein>
    <submittedName>
        <fullName evidence="1">Uncharacterized protein</fullName>
    </submittedName>
</protein>
<accession>A0AAW4PZA0</accession>
<organism evidence="1 2">
    <name type="scientific">Haloarcula rubra</name>
    <dbReference type="NCBI Taxonomy" id="2487747"/>
    <lineage>
        <taxon>Archaea</taxon>
        <taxon>Methanobacteriati</taxon>
        <taxon>Methanobacteriota</taxon>
        <taxon>Stenosarchaea group</taxon>
        <taxon>Halobacteria</taxon>
        <taxon>Halobacteriales</taxon>
        <taxon>Haloarculaceae</taxon>
        <taxon>Haloarcula</taxon>
    </lineage>
</organism>
<sequence>MSTKTGDRHERFPTTGPVVGDYTRYTHVTSDEDTIIYDENEEDAWVQATKSVNLDTWR</sequence>
<dbReference type="AlphaFoldDB" id="A0AAW4PZA0"/>
<evidence type="ECO:0000313" key="2">
    <source>
        <dbReference type="Proteomes" id="UP001430377"/>
    </source>
</evidence>
<proteinExistence type="predicted"/>
<dbReference type="RefSeq" id="WP_220620384.1">
    <property type="nucleotide sequence ID" value="NZ_RKLR01000015.1"/>
</dbReference>
<gene>
    <name evidence="1" type="ORF">EGH21_21080</name>
</gene>
<dbReference type="InterPro" id="IPR055755">
    <property type="entry name" value="DUF7331"/>
</dbReference>
<name>A0AAW4PZA0_9EURY</name>
<evidence type="ECO:0000313" key="1">
    <source>
        <dbReference type="EMBL" id="MBX0325522.1"/>
    </source>
</evidence>
<dbReference type="EMBL" id="RKLR01000015">
    <property type="protein sequence ID" value="MBX0325522.1"/>
    <property type="molecule type" value="Genomic_DNA"/>
</dbReference>
<dbReference type="Proteomes" id="UP001430377">
    <property type="component" value="Unassembled WGS sequence"/>
</dbReference>
<comment type="caution">
    <text evidence="1">The sequence shown here is derived from an EMBL/GenBank/DDBJ whole genome shotgun (WGS) entry which is preliminary data.</text>
</comment>